<feature type="region of interest" description="Disordered" evidence="1">
    <location>
        <begin position="1"/>
        <end position="20"/>
    </location>
</feature>
<organism evidence="2 3">
    <name type="scientific">Lecanosticta acicola</name>
    <dbReference type="NCBI Taxonomy" id="111012"/>
    <lineage>
        <taxon>Eukaryota</taxon>
        <taxon>Fungi</taxon>
        <taxon>Dikarya</taxon>
        <taxon>Ascomycota</taxon>
        <taxon>Pezizomycotina</taxon>
        <taxon>Dothideomycetes</taxon>
        <taxon>Dothideomycetidae</taxon>
        <taxon>Mycosphaerellales</taxon>
        <taxon>Mycosphaerellaceae</taxon>
        <taxon>Lecanosticta</taxon>
    </lineage>
</organism>
<evidence type="ECO:0000256" key="1">
    <source>
        <dbReference type="SAM" id="MobiDB-lite"/>
    </source>
</evidence>
<evidence type="ECO:0000313" key="3">
    <source>
        <dbReference type="Proteomes" id="UP001296104"/>
    </source>
</evidence>
<keyword evidence="3" id="KW-1185">Reference proteome</keyword>
<proteinExistence type="predicted"/>
<dbReference type="EMBL" id="CAVMBE010000050">
    <property type="protein sequence ID" value="CAK4031558.1"/>
    <property type="molecule type" value="Genomic_DNA"/>
</dbReference>
<dbReference type="AlphaFoldDB" id="A0AAI8Z329"/>
<sequence length="231" mass="26069">MERRSIQGHGSTSDEDDVIHGNEADGGPCSLLLDLPAELRHNVYDAVMGVEAARLIPRTKGRLATSTSLPRVNRQIREDFLSYVYLRAPLIIASVYGFDFRHVVTFFNRLSEKELKGLSRDSELRISRKIVIQLDLGPIPKALKDTMGPNFSQDALGDFPYLRSWLKRSEDPTKKGTSVDISYLVDDLENPDLRHWAWHLDYMGQLLPAEGHQKKELLKIIAAVNAAMLTD</sequence>
<accession>A0AAI8Z329</accession>
<gene>
    <name evidence="2" type="ORF">LECACI_7A006716</name>
</gene>
<evidence type="ECO:0000313" key="2">
    <source>
        <dbReference type="EMBL" id="CAK4031558.1"/>
    </source>
</evidence>
<reference evidence="2" key="1">
    <citation type="submission" date="2023-11" db="EMBL/GenBank/DDBJ databases">
        <authorList>
            <person name="Alioto T."/>
            <person name="Alioto T."/>
            <person name="Gomez Garrido J."/>
        </authorList>
    </citation>
    <scope>NUCLEOTIDE SEQUENCE</scope>
</reference>
<protein>
    <recommendedName>
        <fullName evidence="4">F-box domain-containing protein</fullName>
    </recommendedName>
</protein>
<evidence type="ECO:0008006" key="4">
    <source>
        <dbReference type="Google" id="ProtNLM"/>
    </source>
</evidence>
<comment type="caution">
    <text evidence="2">The sequence shown here is derived from an EMBL/GenBank/DDBJ whole genome shotgun (WGS) entry which is preliminary data.</text>
</comment>
<dbReference type="Proteomes" id="UP001296104">
    <property type="component" value="Unassembled WGS sequence"/>
</dbReference>
<name>A0AAI8Z329_9PEZI</name>